<dbReference type="AlphaFoldDB" id="A0A9D0ZZ14"/>
<name>A0A9D0ZZ14_9FIRM</name>
<accession>A0A9D0ZZ14</accession>
<evidence type="ECO:0000313" key="2">
    <source>
        <dbReference type="EMBL" id="HIQ98005.1"/>
    </source>
</evidence>
<proteinExistence type="predicted"/>
<comment type="caution">
    <text evidence="2">The sequence shown here is derived from an EMBL/GenBank/DDBJ whole genome shotgun (WGS) entry which is preliminary data.</text>
</comment>
<feature type="transmembrane region" description="Helical" evidence="1">
    <location>
        <begin position="36"/>
        <end position="55"/>
    </location>
</feature>
<reference evidence="2" key="2">
    <citation type="journal article" date="2021" name="PeerJ">
        <title>Extensive microbial diversity within the chicken gut microbiome revealed by metagenomics and culture.</title>
        <authorList>
            <person name="Gilroy R."/>
            <person name="Ravi A."/>
            <person name="Getino M."/>
            <person name="Pursley I."/>
            <person name="Horton D.L."/>
            <person name="Alikhan N.F."/>
            <person name="Baker D."/>
            <person name="Gharbi K."/>
            <person name="Hall N."/>
            <person name="Watson M."/>
            <person name="Adriaenssens E.M."/>
            <person name="Foster-Nyarko E."/>
            <person name="Jarju S."/>
            <person name="Secka A."/>
            <person name="Antonio M."/>
            <person name="Oren A."/>
            <person name="Chaudhuri R.R."/>
            <person name="La Ragione R."/>
            <person name="Hildebrand F."/>
            <person name="Pallen M.J."/>
        </authorList>
    </citation>
    <scope>NUCLEOTIDE SEQUENCE</scope>
    <source>
        <strain evidence="2">ChiSjej3B21-11622</strain>
    </source>
</reference>
<protein>
    <submittedName>
        <fullName evidence="2">Stage III sporulation protein AF</fullName>
    </submittedName>
</protein>
<sequence>MKDFLQWILKMVCFLCFFQVFLQLVPKESYRKFLKFFGSLLLILMVARPIAVLINQDGEWERILKEEIRKGEYSELMLHMEGVEDLDTEVVTKAFQQEITRQIRKIPEAYGFQVEGAEVLFDESGMKPEKVTLDIWIGEEGFDQVEEMEWEICSIYQLERKMLTVRVEG</sequence>
<organism evidence="2 3">
    <name type="scientific">Candidatus Limivivens merdigallinarum</name>
    <dbReference type="NCBI Taxonomy" id="2840859"/>
    <lineage>
        <taxon>Bacteria</taxon>
        <taxon>Bacillati</taxon>
        <taxon>Bacillota</taxon>
        <taxon>Clostridia</taxon>
        <taxon>Lachnospirales</taxon>
        <taxon>Lachnospiraceae</taxon>
        <taxon>Lachnospiraceae incertae sedis</taxon>
        <taxon>Candidatus Limivivens</taxon>
    </lineage>
</organism>
<feature type="transmembrane region" description="Helical" evidence="1">
    <location>
        <begin position="7"/>
        <end position="24"/>
    </location>
</feature>
<dbReference type="Pfam" id="PF09581">
    <property type="entry name" value="Spore_III_AF"/>
    <property type="match status" value="1"/>
</dbReference>
<dbReference type="InterPro" id="IPR014245">
    <property type="entry name" value="Spore_III_AF"/>
</dbReference>
<gene>
    <name evidence="2" type="ORF">IAB26_15755</name>
</gene>
<keyword evidence="1" id="KW-1133">Transmembrane helix</keyword>
<evidence type="ECO:0000313" key="3">
    <source>
        <dbReference type="Proteomes" id="UP000886886"/>
    </source>
</evidence>
<dbReference type="EMBL" id="DVFT01000229">
    <property type="protein sequence ID" value="HIQ98005.1"/>
    <property type="molecule type" value="Genomic_DNA"/>
</dbReference>
<keyword evidence="1" id="KW-0812">Transmembrane</keyword>
<keyword evidence="1" id="KW-0472">Membrane</keyword>
<dbReference type="Proteomes" id="UP000886886">
    <property type="component" value="Unassembled WGS sequence"/>
</dbReference>
<evidence type="ECO:0000256" key="1">
    <source>
        <dbReference type="SAM" id="Phobius"/>
    </source>
</evidence>
<reference evidence="2" key="1">
    <citation type="submission" date="2020-10" db="EMBL/GenBank/DDBJ databases">
        <authorList>
            <person name="Gilroy R."/>
        </authorList>
    </citation>
    <scope>NUCLEOTIDE SEQUENCE</scope>
    <source>
        <strain evidence="2">ChiSjej3B21-11622</strain>
    </source>
</reference>